<dbReference type="WBParaSite" id="ECPE_0000797301-mRNA-1">
    <property type="protein sequence ID" value="ECPE_0000797301-mRNA-1"/>
    <property type="gene ID" value="ECPE_0000797301"/>
</dbReference>
<dbReference type="EMBL" id="UZAN01045308">
    <property type="protein sequence ID" value="VDP82427.1"/>
    <property type="molecule type" value="Genomic_DNA"/>
</dbReference>
<evidence type="ECO:0000313" key="4">
    <source>
        <dbReference type="WBParaSite" id="ECPE_0000797301-mRNA-1"/>
    </source>
</evidence>
<reference evidence="2 3" key="2">
    <citation type="submission" date="2018-11" db="EMBL/GenBank/DDBJ databases">
        <authorList>
            <consortium name="Pathogen Informatics"/>
        </authorList>
    </citation>
    <scope>NUCLEOTIDE SEQUENCE [LARGE SCALE GENOMIC DNA]</scope>
    <source>
        <strain evidence="2 3">Egypt</strain>
    </source>
</reference>
<organism evidence="4">
    <name type="scientific">Echinostoma caproni</name>
    <dbReference type="NCBI Taxonomy" id="27848"/>
    <lineage>
        <taxon>Eukaryota</taxon>
        <taxon>Metazoa</taxon>
        <taxon>Spiralia</taxon>
        <taxon>Lophotrochozoa</taxon>
        <taxon>Platyhelminthes</taxon>
        <taxon>Trematoda</taxon>
        <taxon>Digenea</taxon>
        <taxon>Plagiorchiida</taxon>
        <taxon>Echinostomata</taxon>
        <taxon>Echinostomatoidea</taxon>
        <taxon>Echinostomatidae</taxon>
        <taxon>Echinostoma</taxon>
    </lineage>
</organism>
<protein>
    <submittedName>
        <fullName evidence="4">NPL domain-containing protein</fullName>
    </submittedName>
</protein>
<feature type="compositionally biased region" description="Acidic residues" evidence="1">
    <location>
        <begin position="187"/>
        <end position="201"/>
    </location>
</feature>
<sequence length="213" mass="23946">MWSVPLAWPFGVSQHAQQSTTDASQRDLRIRLSYSAVVRVSYRKVLSAIWKVWCLVESVRLKEANSTKAEFIYDLLCADALQPQAHNLEVNTLLELYDGQHIHCVGLFAKDEPQFRQLIESPSRYAEDNDCAGTQISATETNTKETLEFKSEGMAHAEQVETIPKPADTFPARVSSSDAVDDNKAGDEEENDDDDDDSLDESFEKISPEPMME</sequence>
<dbReference type="Proteomes" id="UP000272942">
    <property type="component" value="Unassembled WGS sequence"/>
</dbReference>
<proteinExistence type="predicted"/>
<evidence type="ECO:0000256" key="1">
    <source>
        <dbReference type="SAM" id="MobiDB-lite"/>
    </source>
</evidence>
<dbReference type="AlphaFoldDB" id="A0A183ALW7"/>
<evidence type="ECO:0000313" key="3">
    <source>
        <dbReference type="Proteomes" id="UP000272942"/>
    </source>
</evidence>
<accession>A0A183ALW7</accession>
<dbReference type="OrthoDB" id="2140079at2759"/>
<name>A0A183ALW7_9TREM</name>
<gene>
    <name evidence="2" type="ORF">ECPE_LOCUS7952</name>
</gene>
<feature type="region of interest" description="Disordered" evidence="1">
    <location>
        <begin position="153"/>
        <end position="213"/>
    </location>
</feature>
<keyword evidence="3" id="KW-1185">Reference proteome</keyword>
<evidence type="ECO:0000313" key="2">
    <source>
        <dbReference type="EMBL" id="VDP82427.1"/>
    </source>
</evidence>
<reference evidence="4" key="1">
    <citation type="submission" date="2016-06" db="UniProtKB">
        <authorList>
            <consortium name="WormBaseParasite"/>
        </authorList>
    </citation>
    <scope>IDENTIFICATION</scope>
</reference>